<comment type="caution">
    <text evidence="7">The sequence shown here is derived from an EMBL/GenBank/DDBJ whole genome shotgun (WGS) entry which is preliminary data.</text>
</comment>
<dbReference type="PRINTS" id="PR00190">
    <property type="entry name" value="ACTIN"/>
</dbReference>
<dbReference type="InterPro" id="IPR043129">
    <property type="entry name" value="ATPase_NBD"/>
</dbReference>
<reference evidence="7 8" key="1">
    <citation type="submission" date="2024-10" db="EMBL/GenBank/DDBJ databases">
        <title>Updated reference genomes for cyclostephanoid diatoms.</title>
        <authorList>
            <person name="Roberts W.R."/>
            <person name="Alverson A.J."/>
        </authorList>
    </citation>
    <scope>NUCLEOTIDE SEQUENCE [LARGE SCALE GENOMIC DNA]</scope>
    <source>
        <strain evidence="7 8">AJA276-08</strain>
    </source>
</reference>
<dbReference type="CDD" id="cd10224">
    <property type="entry name" value="ASKHA_NBD_actin"/>
    <property type="match status" value="1"/>
</dbReference>
<dbReference type="PROSITE" id="PS00432">
    <property type="entry name" value="ACTINS_2"/>
    <property type="match status" value="1"/>
</dbReference>
<dbReference type="SUPFAM" id="SSF53067">
    <property type="entry name" value="Actin-like ATPase domain"/>
    <property type="match status" value="2"/>
</dbReference>
<dbReference type="PROSITE" id="PS00406">
    <property type="entry name" value="ACTINS_1"/>
    <property type="match status" value="1"/>
</dbReference>
<name>A0ABD3QS15_9STRA</name>
<dbReference type="PROSITE" id="PS01132">
    <property type="entry name" value="ACTINS_ACT_LIKE"/>
    <property type="match status" value="1"/>
</dbReference>
<dbReference type="FunFam" id="3.30.420.40:FF:000291">
    <property type="entry name" value="Actin, alpha skeletal muscle"/>
    <property type="match status" value="1"/>
</dbReference>
<dbReference type="FunFam" id="3.30.420.40:FF:000404">
    <property type="entry name" value="Major actin"/>
    <property type="match status" value="1"/>
</dbReference>
<evidence type="ECO:0000256" key="3">
    <source>
        <dbReference type="ARBA" id="ARBA00022801"/>
    </source>
</evidence>
<dbReference type="PANTHER" id="PTHR11937">
    <property type="entry name" value="ACTIN"/>
    <property type="match status" value="1"/>
</dbReference>
<sequence length="415" mass="45903">MADEDEIAALVIDNGSGMCKGRAGRSAARVTDGEERLVLCRAFFSLLPPPFSSSNHDVAGFAGDDAPRSVFPSLIGRARQPGIMVGMEQRDAYVGDEAQAKRGVLTLKYPIEHGIVTNWDDMEKIWHHTFYNELRVAPEAHPVLLTEAPQNPKANRERMTQIMFETFNVPAMYVNIQAVLSLYASGRTTGCVLDSGDGVTHTVPIYEGYALPHAVVRLDLAGRDLTDYLMKILTERGYSLTTTAEREIVRDIKESLCFVAVDFEEEMKKAAESSALEKSFELPDGNIIVIGNERFRCPEVLFQPNLTGLEMDGIADSTFQTIMKCDVDIRKDLYANIVLSGGTTMFPGISERMSKEITALAPASIKVKIVAPPERKYSVWIGGSILASLSTFQSMWISKEEYDESGPSIVHRKCF</sequence>
<dbReference type="GO" id="GO:0005524">
    <property type="term" value="F:ATP binding"/>
    <property type="evidence" value="ECO:0007669"/>
    <property type="project" value="UniProtKB-KW"/>
</dbReference>
<evidence type="ECO:0008006" key="9">
    <source>
        <dbReference type="Google" id="ProtNLM"/>
    </source>
</evidence>
<dbReference type="InterPro" id="IPR020902">
    <property type="entry name" value="Actin/actin-like_CS"/>
</dbReference>
<accession>A0ABD3QS15</accession>
<organism evidence="7 8">
    <name type="scientific">Stephanodiscus triporus</name>
    <dbReference type="NCBI Taxonomy" id="2934178"/>
    <lineage>
        <taxon>Eukaryota</taxon>
        <taxon>Sar</taxon>
        <taxon>Stramenopiles</taxon>
        <taxon>Ochrophyta</taxon>
        <taxon>Bacillariophyta</taxon>
        <taxon>Coscinodiscophyceae</taxon>
        <taxon>Thalassiosirophycidae</taxon>
        <taxon>Stephanodiscales</taxon>
        <taxon>Stephanodiscaceae</taxon>
        <taxon>Stephanodiscus</taxon>
    </lineage>
</organism>
<dbReference type="Gene3D" id="3.30.420.40">
    <property type="match status" value="2"/>
</dbReference>
<gene>
    <name evidence="7" type="ORF">ACHAW5_005043</name>
</gene>
<evidence type="ECO:0000313" key="7">
    <source>
        <dbReference type="EMBL" id="KAL3802867.1"/>
    </source>
</evidence>
<keyword evidence="8" id="KW-1185">Reference proteome</keyword>
<dbReference type="EMBL" id="JALLAZ020000133">
    <property type="protein sequence ID" value="KAL3802867.1"/>
    <property type="molecule type" value="Genomic_DNA"/>
</dbReference>
<dbReference type="GO" id="GO:0016787">
    <property type="term" value="F:hydrolase activity"/>
    <property type="evidence" value="ECO:0007669"/>
    <property type="project" value="UniProtKB-KW"/>
</dbReference>
<evidence type="ECO:0000256" key="1">
    <source>
        <dbReference type="ARBA" id="ARBA00006752"/>
    </source>
</evidence>
<dbReference type="SMART" id="SM00268">
    <property type="entry name" value="ACTIN"/>
    <property type="match status" value="1"/>
</dbReference>
<keyword evidence="4" id="KW-0067">ATP-binding</keyword>
<comment type="similarity">
    <text evidence="1 6">Belongs to the actin family.</text>
</comment>
<evidence type="ECO:0000313" key="8">
    <source>
        <dbReference type="Proteomes" id="UP001530315"/>
    </source>
</evidence>
<evidence type="ECO:0000256" key="4">
    <source>
        <dbReference type="ARBA" id="ARBA00022840"/>
    </source>
</evidence>
<comment type="catalytic activity">
    <reaction evidence="5">
        <text>ATP + H2O = ADP + phosphate + H(+)</text>
        <dbReference type="Rhea" id="RHEA:13065"/>
        <dbReference type="ChEBI" id="CHEBI:15377"/>
        <dbReference type="ChEBI" id="CHEBI:15378"/>
        <dbReference type="ChEBI" id="CHEBI:30616"/>
        <dbReference type="ChEBI" id="CHEBI:43474"/>
        <dbReference type="ChEBI" id="CHEBI:456216"/>
    </reaction>
</comment>
<dbReference type="FunFam" id="3.30.420.40:FF:000058">
    <property type="entry name" value="Putative actin-related protein 5"/>
    <property type="match status" value="1"/>
</dbReference>
<dbReference type="FunFam" id="3.90.640.10:FF:000001">
    <property type="entry name" value="Actin, muscle"/>
    <property type="match status" value="1"/>
</dbReference>
<keyword evidence="3" id="KW-0378">Hydrolase</keyword>
<evidence type="ECO:0000256" key="6">
    <source>
        <dbReference type="RuleBase" id="RU000487"/>
    </source>
</evidence>
<dbReference type="Proteomes" id="UP001530315">
    <property type="component" value="Unassembled WGS sequence"/>
</dbReference>
<protein>
    <recommendedName>
        <fullName evidence="9">Actin</fullName>
    </recommendedName>
</protein>
<keyword evidence="2" id="KW-0547">Nucleotide-binding</keyword>
<dbReference type="AlphaFoldDB" id="A0ABD3QS15"/>
<dbReference type="Pfam" id="PF00022">
    <property type="entry name" value="Actin"/>
    <property type="match status" value="1"/>
</dbReference>
<dbReference type="InterPro" id="IPR004001">
    <property type="entry name" value="Actin_CS"/>
</dbReference>
<evidence type="ECO:0000256" key="5">
    <source>
        <dbReference type="ARBA" id="ARBA00049360"/>
    </source>
</evidence>
<dbReference type="InterPro" id="IPR004000">
    <property type="entry name" value="Actin"/>
</dbReference>
<evidence type="ECO:0000256" key="2">
    <source>
        <dbReference type="ARBA" id="ARBA00022741"/>
    </source>
</evidence>
<proteinExistence type="inferred from homology"/>
<dbReference type="Gene3D" id="3.90.640.10">
    <property type="entry name" value="Actin, Chain A, domain 4"/>
    <property type="match status" value="1"/>
</dbReference>